<dbReference type="GO" id="GO:0007032">
    <property type="term" value="P:endosome organization"/>
    <property type="evidence" value="ECO:0007669"/>
    <property type="project" value="InterPro"/>
</dbReference>
<name>A0A6A3MZK2_9STRA</name>
<comment type="caution">
    <text evidence="2">The sequence shown here is derived from an EMBL/GenBank/DDBJ whole genome shotgun (WGS) entry which is preliminary data.</text>
</comment>
<dbReference type="PANTHER" id="PTHR36983">
    <property type="entry name" value="DNAJ HOMOLOG SUBFAMILY C MEMBER 13"/>
    <property type="match status" value="1"/>
</dbReference>
<dbReference type="Pfam" id="PF19432">
    <property type="entry name" value="RME-8_N"/>
    <property type="match status" value="1"/>
</dbReference>
<dbReference type="GO" id="GO:2000641">
    <property type="term" value="P:regulation of early endosome to late endosome transport"/>
    <property type="evidence" value="ECO:0007669"/>
    <property type="project" value="InterPro"/>
</dbReference>
<protein>
    <recommendedName>
        <fullName evidence="1">DnaJ homologue subfamily C GRV2/DNAJC13 N-terminal domain-containing protein</fullName>
    </recommendedName>
</protein>
<dbReference type="GO" id="GO:0006898">
    <property type="term" value="P:receptor-mediated endocytosis"/>
    <property type="evidence" value="ECO:0007669"/>
    <property type="project" value="TreeGrafter"/>
</dbReference>
<dbReference type="Proteomes" id="UP000435112">
    <property type="component" value="Unassembled WGS sequence"/>
</dbReference>
<dbReference type="InterPro" id="IPR045802">
    <property type="entry name" value="GRV2/DNAJC13_N"/>
</dbReference>
<evidence type="ECO:0000313" key="2">
    <source>
        <dbReference type="EMBL" id="KAE9037235.1"/>
    </source>
</evidence>
<dbReference type="InterPro" id="IPR044978">
    <property type="entry name" value="GRV2/DNAJC13"/>
</dbReference>
<dbReference type="PANTHER" id="PTHR36983:SF2">
    <property type="entry name" value="DNAJ HOMOLOG SUBFAMILY C MEMBER 13"/>
    <property type="match status" value="1"/>
</dbReference>
<feature type="domain" description="DnaJ homologue subfamily C GRV2/DNAJC13 N-terminal" evidence="1">
    <location>
        <begin position="258"/>
        <end position="419"/>
    </location>
</feature>
<evidence type="ECO:0000313" key="3">
    <source>
        <dbReference type="Proteomes" id="UP000435112"/>
    </source>
</evidence>
<accession>A0A6A3MZK2</accession>
<sequence>MALPRSDDSDSDAELQQLKQKLHPLVFGRDLATLDARFVPRGPETTGFDVEPRASSFYGALPAGAQDEDDEEDEDDAESLVEAPTNRYAGVIYAARFFVTRVGFLRSAKRLMVLSSSHLTVVDPYSDEVKERYAFDNIKEITIASDSGGHNADRAFTVFIGKNLKETYTCRCRQQLLSAYYLLRERASSFRKDEIDAATADALSAVGATADNSWATGSGGPGGAASNANLLGSGMYFDSLFQLCGKTFTMTKLSTTRSIAIHPVKVDVLLAVRAASLDRLDPQTRTTLSSILLIDIVKIQRVNTNSNELVLYFENNRVHRYWCDSREPFIQAIANNLRSWLSVSLFVEEVSDSCEFDALTSTRDIPQPVTFEIPVLKISKNNKLQLRLLGLTALAIIERDPVTRKTMASHSLNDIFNVVIYPSISSSQEDPDCEASEGLSGKFALELKHGLTRRYICLSSTISRRDKDVAGATTLLSPKEARSLFLSNMIEMCRMNKLHVPWSTEETKIACKEGTWGTEVHPEWEDILLRKLVNLNFIPNLVTNESISLIYHQLVQFNRNIPLGGLRQRDRRAFASLMKLLENFKEYSVAQLNSPSNTDAPIPTTEFQVELLLAIQRLLCTRGVFEEIPSSQYKNSIEVIMELLHSPMEELKIRDS</sequence>
<gene>
    <name evidence="2" type="ORF">PR002_g6680</name>
</gene>
<dbReference type="GO" id="GO:0010008">
    <property type="term" value="C:endosome membrane"/>
    <property type="evidence" value="ECO:0007669"/>
    <property type="project" value="TreeGrafter"/>
</dbReference>
<dbReference type="OrthoDB" id="69656at2759"/>
<organism evidence="2 3">
    <name type="scientific">Phytophthora rubi</name>
    <dbReference type="NCBI Taxonomy" id="129364"/>
    <lineage>
        <taxon>Eukaryota</taxon>
        <taxon>Sar</taxon>
        <taxon>Stramenopiles</taxon>
        <taxon>Oomycota</taxon>
        <taxon>Peronosporomycetes</taxon>
        <taxon>Peronosporales</taxon>
        <taxon>Peronosporaceae</taxon>
        <taxon>Phytophthora</taxon>
    </lineage>
</organism>
<proteinExistence type="predicted"/>
<dbReference type="AlphaFoldDB" id="A0A6A3MZK2"/>
<dbReference type="EMBL" id="QXFU01000304">
    <property type="protein sequence ID" value="KAE9037235.1"/>
    <property type="molecule type" value="Genomic_DNA"/>
</dbReference>
<evidence type="ECO:0000259" key="1">
    <source>
        <dbReference type="Pfam" id="PF19432"/>
    </source>
</evidence>
<reference evidence="2 3" key="1">
    <citation type="submission" date="2018-09" db="EMBL/GenBank/DDBJ databases">
        <title>Genomic investigation of the strawberry pathogen Phytophthora fragariae indicates pathogenicity is determined by transcriptional variation in three key races.</title>
        <authorList>
            <person name="Adams T.M."/>
            <person name="Armitage A.D."/>
            <person name="Sobczyk M.K."/>
            <person name="Bates H.J."/>
            <person name="Dunwell J.M."/>
            <person name="Nellist C.F."/>
            <person name="Harrison R.J."/>
        </authorList>
    </citation>
    <scope>NUCLEOTIDE SEQUENCE [LARGE SCALE GENOMIC DNA]</scope>
    <source>
        <strain evidence="2 3">SCRP324</strain>
    </source>
</reference>